<evidence type="ECO:0000313" key="2">
    <source>
        <dbReference type="EMBL" id="KAJ6848343.1"/>
    </source>
</evidence>
<dbReference type="Pfam" id="PF14009">
    <property type="entry name" value="PADRE"/>
    <property type="match status" value="1"/>
</dbReference>
<comment type="caution">
    <text evidence="2">The sequence shown here is derived from an EMBL/GenBank/DDBJ whole genome shotgun (WGS) entry which is preliminary data.</text>
</comment>
<gene>
    <name evidence="2" type="ORF">M6B38_273840</name>
</gene>
<protein>
    <submittedName>
        <fullName evidence="2">Uncharacterized protein</fullName>
    </submittedName>
</protein>
<dbReference type="EMBL" id="JANAVB010004600">
    <property type="protein sequence ID" value="KAJ6848343.1"/>
    <property type="molecule type" value="Genomic_DNA"/>
</dbReference>
<dbReference type="AlphaFoldDB" id="A0AAX6I5Z6"/>
<keyword evidence="3" id="KW-1185">Reference proteome</keyword>
<dbReference type="PANTHER" id="PTHR33052">
    <property type="entry name" value="DUF4228 DOMAIN PROTEIN-RELATED"/>
    <property type="match status" value="1"/>
</dbReference>
<evidence type="ECO:0000256" key="1">
    <source>
        <dbReference type="SAM" id="MobiDB-lite"/>
    </source>
</evidence>
<reference evidence="2" key="2">
    <citation type="submission" date="2023-04" db="EMBL/GenBank/DDBJ databases">
        <authorList>
            <person name="Bruccoleri R.E."/>
            <person name="Oakeley E.J."/>
            <person name="Faust A.-M."/>
            <person name="Dessus-Babus S."/>
            <person name="Altorfer M."/>
            <person name="Burckhardt D."/>
            <person name="Oertli M."/>
            <person name="Naumann U."/>
            <person name="Petersen F."/>
            <person name="Wong J."/>
        </authorList>
    </citation>
    <scope>NUCLEOTIDE SEQUENCE</scope>
    <source>
        <strain evidence="2">GSM-AAB239-AS_SAM_17_03QT</strain>
        <tissue evidence="2">Leaf</tissue>
    </source>
</reference>
<sequence length="162" mass="17133">MGLCTSCEAAPTVGPAAPTVGPAAPTVKVVMEDGTLREFDRPVRPGTAVIGRSDRWFVCDADGMEFDEFVSAVGSDRWLLPGRIYFVLPRTMLKSRLRAEELAKLAVKASSALSKRSSGKCGKRSVAPLVFSSNEEDAAMAVPASGGGRGRKFASELTAIPE</sequence>
<feature type="region of interest" description="Disordered" evidence="1">
    <location>
        <begin position="141"/>
        <end position="162"/>
    </location>
</feature>
<dbReference type="Proteomes" id="UP001140949">
    <property type="component" value="Unassembled WGS sequence"/>
</dbReference>
<accession>A0AAX6I5Z6</accession>
<name>A0AAX6I5Z6_IRIPA</name>
<organism evidence="2 3">
    <name type="scientific">Iris pallida</name>
    <name type="common">Sweet iris</name>
    <dbReference type="NCBI Taxonomy" id="29817"/>
    <lineage>
        <taxon>Eukaryota</taxon>
        <taxon>Viridiplantae</taxon>
        <taxon>Streptophyta</taxon>
        <taxon>Embryophyta</taxon>
        <taxon>Tracheophyta</taxon>
        <taxon>Spermatophyta</taxon>
        <taxon>Magnoliopsida</taxon>
        <taxon>Liliopsida</taxon>
        <taxon>Asparagales</taxon>
        <taxon>Iridaceae</taxon>
        <taxon>Iridoideae</taxon>
        <taxon>Irideae</taxon>
        <taxon>Iris</taxon>
    </lineage>
</organism>
<proteinExistence type="predicted"/>
<reference evidence="2" key="1">
    <citation type="journal article" date="2023" name="GigaByte">
        <title>Genome assembly of the bearded iris, Iris pallida Lam.</title>
        <authorList>
            <person name="Bruccoleri R.E."/>
            <person name="Oakeley E.J."/>
            <person name="Faust A.M.E."/>
            <person name="Altorfer M."/>
            <person name="Dessus-Babus S."/>
            <person name="Burckhardt D."/>
            <person name="Oertli M."/>
            <person name="Naumann U."/>
            <person name="Petersen F."/>
            <person name="Wong J."/>
        </authorList>
    </citation>
    <scope>NUCLEOTIDE SEQUENCE</scope>
    <source>
        <strain evidence="2">GSM-AAB239-AS_SAM_17_03QT</strain>
    </source>
</reference>
<dbReference type="InterPro" id="IPR025322">
    <property type="entry name" value="PADRE_dom"/>
</dbReference>
<evidence type="ECO:0000313" key="3">
    <source>
        <dbReference type="Proteomes" id="UP001140949"/>
    </source>
</evidence>